<dbReference type="AlphaFoldDB" id="A0A8W7PFX6"/>
<feature type="region of interest" description="Disordered" evidence="1">
    <location>
        <begin position="105"/>
        <end position="133"/>
    </location>
</feature>
<evidence type="ECO:0000313" key="2">
    <source>
        <dbReference type="EnsemblMetazoa" id="ACOM030781-PA.1"/>
    </source>
</evidence>
<organism evidence="2">
    <name type="scientific">Anopheles coluzzii</name>
    <name type="common">African malaria mosquito</name>
    <dbReference type="NCBI Taxonomy" id="1518534"/>
    <lineage>
        <taxon>Eukaryota</taxon>
        <taxon>Metazoa</taxon>
        <taxon>Ecdysozoa</taxon>
        <taxon>Arthropoda</taxon>
        <taxon>Hexapoda</taxon>
        <taxon>Insecta</taxon>
        <taxon>Pterygota</taxon>
        <taxon>Neoptera</taxon>
        <taxon>Endopterygota</taxon>
        <taxon>Diptera</taxon>
        <taxon>Nematocera</taxon>
        <taxon>Culicoidea</taxon>
        <taxon>Culicidae</taxon>
        <taxon>Anophelinae</taxon>
        <taxon>Anopheles</taxon>
    </lineage>
</organism>
<dbReference type="Proteomes" id="UP000075882">
    <property type="component" value="Unassembled WGS sequence"/>
</dbReference>
<evidence type="ECO:0000256" key="1">
    <source>
        <dbReference type="SAM" id="MobiDB-lite"/>
    </source>
</evidence>
<reference evidence="2" key="1">
    <citation type="submission" date="2022-08" db="UniProtKB">
        <authorList>
            <consortium name="EnsemblMetazoa"/>
        </authorList>
    </citation>
    <scope>IDENTIFICATION</scope>
</reference>
<proteinExistence type="predicted"/>
<name>A0A8W7PFX6_ANOCL</name>
<dbReference type="EnsemblMetazoa" id="ACOM030781-RA">
    <property type="protein sequence ID" value="ACOM030781-PA.1"/>
    <property type="gene ID" value="ACOM030781"/>
</dbReference>
<sequence>MFRLDAKLEPQNGSFQFVGARDAWLVPLDQPGLGRIAVNVPRQMNGWFGATGSAVHSHRITDLVARLAARNPPAGPSAERWPSIGTLRNAESQFSAIERFRAPDFGTDMRRRRRRRQSQLPNRSRAHCTYGDA</sequence>
<accession>A0A8W7PFX6</accession>
<protein>
    <submittedName>
        <fullName evidence="2">Uncharacterized protein</fullName>
    </submittedName>
</protein>